<dbReference type="EMBL" id="JAQGDS010000006">
    <property type="protein sequence ID" value="KAJ6259894.1"/>
    <property type="molecule type" value="Genomic_DNA"/>
</dbReference>
<evidence type="ECO:0000256" key="1">
    <source>
        <dbReference type="SAM" id="MobiDB-lite"/>
    </source>
</evidence>
<gene>
    <name evidence="2" type="ORF">Dda_5538</name>
</gene>
<reference evidence="2" key="1">
    <citation type="submission" date="2023-01" db="EMBL/GenBank/DDBJ databases">
        <title>The chitinases involved in constricting ring structure development in the nematode-trapping fungus Drechslerella dactyloides.</title>
        <authorList>
            <person name="Wang R."/>
            <person name="Zhang L."/>
            <person name="Tang P."/>
            <person name="Li S."/>
            <person name="Liang L."/>
        </authorList>
    </citation>
    <scope>NUCLEOTIDE SEQUENCE</scope>
    <source>
        <strain evidence="2">YMF1.00031</strain>
    </source>
</reference>
<evidence type="ECO:0000313" key="3">
    <source>
        <dbReference type="Proteomes" id="UP001221413"/>
    </source>
</evidence>
<evidence type="ECO:0000313" key="2">
    <source>
        <dbReference type="EMBL" id="KAJ6259894.1"/>
    </source>
</evidence>
<accession>A0AAD6IXP5</accession>
<sequence length="77" mass="8957">MEGAASRCLGNRWKERTEKRRRQMSPDDAMVRFYRRCRGVGRITQALPRSQTVSPRPEKDIVLFCDGVKTTDRDDAK</sequence>
<organism evidence="2 3">
    <name type="scientific">Drechslerella dactyloides</name>
    <name type="common">Nematode-trapping fungus</name>
    <name type="synonym">Arthrobotrys dactyloides</name>
    <dbReference type="NCBI Taxonomy" id="74499"/>
    <lineage>
        <taxon>Eukaryota</taxon>
        <taxon>Fungi</taxon>
        <taxon>Dikarya</taxon>
        <taxon>Ascomycota</taxon>
        <taxon>Pezizomycotina</taxon>
        <taxon>Orbiliomycetes</taxon>
        <taxon>Orbiliales</taxon>
        <taxon>Orbiliaceae</taxon>
        <taxon>Drechslerella</taxon>
    </lineage>
</organism>
<feature type="region of interest" description="Disordered" evidence="1">
    <location>
        <begin position="1"/>
        <end position="27"/>
    </location>
</feature>
<proteinExistence type="predicted"/>
<name>A0AAD6IXP5_DREDA</name>
<comment type="caution">
    <text evidence="2">The sequence shown here is derived from an EMBL/GenBank/DDBJ whole genome shotgun (WGS) entry which is preliminary data.</text>
</comment>
<dbReference type="AlphaFoldDB" id="A0AAD6IXP5"/>
<dbReference type="Proteomes" id="UP001221413">
    <property type="component" value="Unassembled WGS sequence"/>
</dbReference>
<protein>
    <submittedName>
        <fullName evidence="2">Uncharacterized protein</fullName>
    </submittedName>
</protein>
<keyword evidence="3" id="KW-1185">Reference proteome</keyword>